<protein>
    <submittedName>
        <fullName evidence="5">XRE family transcriptional regulator</fullName>
    </submittedName>
</protein>
<evidence type="ECO:0000256" key="3">
    <source>
        <dbReference type="ARBA" id="ARBA00023163"/>
    </source>
</evidence>
<dbReference type="Pfam" id="PF00717">
    <property type="entry name" value="Peptidase_S24"/>
    <property type="match status" value="1"/>
</dbReference>
<evidence type="ECO:0000256" key="2">
    <source>
        <dbReference type="ARBA" id="ARBA00023125"/>
    </source>
</evidence>
<dbReference type="Pfam" id="PF01381">
    <property type="entry name" value="HTH_3"/>
    <property type="match status" value="1"/>
</dbReference>
<dbReference type="SUPFAM" id="SSF47413">
    <property type="entry name" value="lambda repressor-like DNA-binding domains"/>
    <property type="match status" value="1"/>
</dbReference>
<dbReference type="PROSITE" id="PS50943">
    <property type="entry name" value="HTH_CROC1"/>
    <property type="match status" value="1"/>
</dbReference>
<dbReference type="InterPro" id="IPR010982">
    <property type="entry name" value="Lambda_DNA-bd_dom_sf"/>
</dbReference>
<keyword evidence="1" id="KW-0805">Transcription regulation</keyword>
<organism evidence="5 6">
    <name type="scientific">Pseudomonas soli</name>
    <dbReference type="NCBI Taxonomy" id="1306993"/>
    <lineage>
        <taxon>Bacteria</taxon>
        <taxon>Pseudomonadati</taxon>
        <taxon>Pseudomonadota</taxon>
        <taxon>Gammaproteobacteria</taxon>
        <taxon>Pseudomonadales</taxon>
        <taxon>Pseudomonadaceae</taxon>
        <taxon>Pseudomonas</taxon>
    </lineage>
</organism>
<feature type="domain" description="HTH cro/C1-type" evidence="4">
    <location>
        <begin position="7"/>
        <end position="61"/>
    </location>
</feature>
<accession>A0AAJ5MJ03</accession>
<evidence type="ECO:0000256" key="1">
    <source>
        <dbReference type="ARBA" id="ARBA00023015"/>
    </source>
</evidence>
<dbReference type="CDD" id="cd06529">
    <property type="entry name" value="S24_LexA-like"/>
    <property type="match status" value="1"/>
</dbReference>
<dbReference type="PANTHER" id="PTHR40661">
    <property type="match status" value="1"/>
</dbReference>
<keyword evidence="2" id="KW-0238">DNA-binding</keyword>
<evidence type="ECO:0000313" key="5">
    <source>
        <dbReference type="EMBL" id="UXZ44519.1"/>
    </source>
</evidence>
<dbReference type="InterPro" id="IPR001387">
    <property type="entry name" value="Cro/C1-type_HTH"/>
</dbReference>
<dbReference type="InterPro" id="IPR036286">
    <property type="entry name" value="LexA/Signal_pep-like_sf"/>
</dbReference>
<dbReference type="SMART" id="SM00530">
    <property type="entry name" value="HTH_XRE"/>
    <property type="match status" value="1"/>
</dbReference>
<gene>
    <name evidence="5" type="ORF">K7K07_20960</name>
</gene>
<dbReference type="EMBL" id="CP083803">
    <property type="protein sequence ID" value="UXZ44519.1"/>
    <property type="molecule type" value="Genomic_DNA"/>
</dbReference>
<keyword evidence="3" id="KW-0804">Transcription</keyword>
<dbReference type="InterPro" id="IPR039418">
    <property type="entry name" value="LexA-like"/>
</dbReference>
<dbReference type="RefSeq" id="WP_263158782.1">
    <property type="nucleotide sequence ID" value="NZ_CP083803.1"/>
</dbReference>
<dbReference type="SUPFAM" id="SSF51306">
    <property type="entry name" value="LexA/Signal peptidase"/>
    <property type="match status" value="1"/>
</dbReference>
<dbReference type="Gene3D" id="2.10.109.10">
    <property type="entry name" value="Umud Fragment, subunit A"/>
    <property type="match status" value="1"/>
</dbReference>
<dbReference type="AlphaFoldDB" id="A0AAJ5MJ03"/>
<dbReference type="Proteomes" id="UP001209279">
    <property type="component" value="Chromosome"/>
</dbReference>
<dbReference type="InterPro" id="IPR015927">
    <property type="entry name" value="Peptidase_S24_S26A/B/C"/>
</dbReference>
<dbReference type="Gene3D" id="1.10.260.40">
    <property type="entry name" value="lambda repressor-like DNA-binding domains"/>
    <property type="match status" value="1"/>
</dbReference>
<sequence>MDIGQSIRTARKAQGLTLEELANQVDTDSGNLSRLERGKQGASQELLSKIMKVLKMEVVSHIQPLGPMDTYNFNNAIEMTVEEHRSLYKLRERKSLITPSRRYPLYGWEEALSRHNSDESNFLEEGTLFYSSVEDAGPDGYWLSVTGDSMVSAGCPTFPEGMLILIHPASVPVPGKYFVFKLPNGQLTFKQYIEDAGMAYLRPLNSAYRVIPVTEEFEVVGRVIDTRMIGL</sequence>
<dbReference type="PANTHER" id="PTHR40661:SF3">
    <property type="entry name" value="FELS-1 PROPHAGE TRANSCRIPTIONAL REGULATOR"/>
    <property type="match status" value="1"/>
</dbReference>
<reference evidence="5" key="1">
    <citation type="submission" date="2021-08" db="EMBL/GenBank/DDBJ databases">
        <authorList>
            <person name="Yaryura P.M."/>
            <person name="Bianco M.I."/>
            <person name="Morais C."/>
            <person name="Setubal J.C."/>
        </authorList>
    </citation>
    <scope>NUCLEOTIDE SEQUENCE</scope>
    <source>
        <strain evidence="5">AP1</strain>
    </source>
</reference>
<evidence type="ECO:0000313" key="6">
    <source>
        <dbReference type="Proteomes" id="UP001209279"/>
    </source>
</evidence>
<evidence type="ECO:0000259" key="4">
    <source>
        <dbReference type="PROSITE" id="PS50943"/>
    </source>
</evidence>
<dbReference type="GO" id="GO:0003677">
    <property type="term" value="F:DNA binding"/>
    <property type="evidence" value="ECO:0007669"/>
    <property type="project" value="UniProtKB-KW"/>
</dbReference>
<dbReference type="CDD" id="cd00093">
    <property type="entry name" value="HTH_XRE"/>
    <property type="match status" value="1"/>
</dbReference>
<name>A0AAJ5MJ03_9PSED</name>
<proteinExistence type="predicted"/>